<dbReference type="SUPFAM" id="SSF52540">
    <property type="entry name" value="P-loop containing nucleoside triphosphate hydrolases"/>
    <property type="match status" value="1"/>
</dbReference>
<dbReference type="KEGG" id="cyp:PCC8801_0703"/>
<dbReference type="EMBL" id="CP001287">
    <property type="protein sequence ID" value="ACK64788.1"/>
    <property type="molecule type" value="Genomic_DNA"/>
</dbReference>
<feature type="domain" description="Endonuclease GajA/Old nuclease/RecF-like AAA" evidence="1">
    <location>
        <begin position="1"/>
        <end position="347"/>
    </location>
</feature>
<name>B7JXN1_RIPO1</name>
<dbReference type="eggNOG" id="COG1106">
    <property type="taxonomic scope" value="Bacteria"/>
</dbReference>
<dbReference type="InterPro" id="IPR051396">
    <property type="entry name" value="Bact_Antivir_Def_Nuclease"/>
</dbReference>
<reference evidence="3" key="1">
    <citation type="journal article" date="2011" name="MBio">
        <title>Novel metabolic attributes of the genus Cyanothece, comprising a group of unicellular nitrogen-fixing Cyanobacteria.</title>
        <authorList>
            <person name="Bandyopadhyay A."/>
            <person name="Elvitigala T."/>
            <person name="Welsh E."/>
            <person name="Stockel J."/>
            <person name="Liberton M."/>
            <person name="Min H."/>
            <person name="Sherman L.A."/>
            <person name="Pakrasi H.B."/>
        </authorList>
    </citation>
    <scope>NUCLEOTIDE SEQUENCE [LARGE SCALE GENOMIC DNA]</scope>
    <source>
        <strain evidence="3">PCC 8801</strain>
    </source>
</reference>
<keyword evidence="3" id="KW-1185">Reference proteome</keyword>
<dbReference type="OrthoDB" id="9801813at2"/>
<dbReference type="PANTHER" id="PTHR43581:SF4">
    <property type="entry name" value="ATP_GTP PHOSPHATASE"/>
    <property type="match status" value="1"/>
</dbReference>
<proteinExistence type="predicted"/>
<dbReference type="Gene3D" id="3.40.50.300">
    <property type="entry name" value="P-loop containing nucleotide triphosphate hydrolases"/>
    <property type="match status" value="1"/>
</dbReference>
<sequence length="399" mass="45934">MIKDIDIENFRCFERTHIKGFERVNLIGGKNNSGKTALLEAILLNQSPEIKIIDFLRDLRQEVEELTELEYPMKDNNIASPAMVWDSLFFNRHKNENAKIITKFQNTKTQIITLSTKEYKSLPDSIKQDDKSQWFGYSYNYGYGDCKKAKNLSDILIDDFDGGSCSILTLNLIIEELSQKTVNLTRRIIATSKGLLRESLEGLENHLNKAKFISSYYKPIGSYLNYLAQEYNKIASGNKSSQILNFLKILDPSIEVIKTFKIGISDKIYLKKSNQNYLSISLFGEAINKFTWILLELINNPNSILLIDEIENGIHYTNQRDFWKALFELSKELDVQIFATTHSLEMIQAFADVGLNYYPDSGAYFEMARHYKTNQIIGICYDLETLEYSLERGKGVRGE</sequence>
<dbReference type="PANTHER" id="PTHR43581">
    <property type="entry name" value="ATP/GTP PHOSPHATASE"/>
    <property type="match status" value="1"/>
</dbReference>
<dbReference type="InterPro" id="IPR041685">
    <property type="entry name" value="AAA_GajA/Old/RecF-like"/>
</dbReference>
<gene>
    <name evidence="2" type="ordered locus">PCC8801_0703</name>
</gene>
<evidence type="ECO:0000259" key="1">
    <source>
        <dbReference type="Pfam" id="PF13175"/>
    </source>
</evidence>
<dbReference type="HOGENOM" id="CLU_063816_1_0_3"/>
<dbReference type="CDD" id="cd00267">
    <property type="entry name" value="ABC_ATPase"/>
    <property type="match status" value="1"/>
</dbReference>
<dbReference type="Proteomes" id="UP000008204">
    <property type="component" value="Chromosome"/>
</dbReference>
<dbReference type="Pfam" id="PF13175">
    <property type="entry name" value="AAA_15"/>
    <property type="match status" value="1"/>
</dbReference>
<dbReference type="GO" id="GO:0005524">
    <property type="term" value="F:ATP binding"/>
    <property type="evidence" value="ECO:0007669"/>
    <property type="project" value="InterPro"/>
</dbReference>
<dbReference type="STRING" id="41431.PCC8801_0703"/>
<protein>
    <recommendedName>
        <fullName evidence="1">Endonuclease GajA/Old nuclease/RecF-like AAA domain-containing protein</fullName>
    </recommendedName>
</protein>
<dbReference type="AlphaFoldDB" id="B7JXN1"/>
<dbReference type="GO" id="GO:0016887">
    <property type="term" value="F:ATP hydrolysis activity"/>
    <property type="evidence" value="ECO:0007669"/>
    <property type="project" value="InterPro"/>
</dbReference>
<dbReference type="RefSeq" id="WP_012594064.1">
    <property type="nucleotide sequence ID" value="NC_011726.1"/>
</dbReference>
<organism evidence="2 3">
    <name type="scientific">Rippkaea orientalis (strain PCC 8801 / RF-1)</name>
    <name type="common">Cyanothece sp. (strain PCC 8801)</name>
    <dbReference type="NCBI Taxonomy" id="41431"/>
    <lineage>
        <taxon>Bacteria</taxon>
        <taxon>Bacillati</taxon>
        <taxon>Cyanobacteriota</taxon>
        <taxon>Cyanophyceae</taxon>
        <taxon>Oscillatoriophycideae</taxon>
        <taxon>Chroococcales</taxon>
        <taxon>Aphanothecaceae</taxon>
        <taxon>Rippkaea</taxon>
        <taxon>Rippkaea orientalis</taxon>
    </lineage>
</organism>
<accession>B7JXN1</accession>
<evidence type="ECO:0000313" key="2">
    <source>
        <dbReference type="EMBL" id="ACK64788.1"/>
    </source>
</evidence>
<dbReference type="InterPro" id="IPR027417">
    <property type="entry name" value="P-loop_NTPase"/>
</dbReference>
<evidence type="ECO:0000313" key="3">
    <source>
        <dbReference type="Proteomes" id="UP000008204"/>
    </source>
</evidence>